<evidence type="ECO:0000313" key="13">
    <source>
        <dbReference type="WBParaSite" id="SRAE_2000057000.1"/>
    </source>
</evidence>
<evidence type="ECO:0000313" key="14">
    <source>
        <dbReference type="WormBase" id="SRAE_2000057000"/>
    </source>
</evidence>
<dbReference type="STRING" id="34506.A0A090LEF3"/>
<dbReference type="PANTHER" id="PTHR10102">
    <property type="entry name" value="DNA-DIRECTED RNA POLYMERASE, MITOCHONDRIAL"/>
    <property type="match status" value="1"/>
</dbReference>
<organism evidence="11">
    <name type="scientific">Strongyloides ratti</name>
    <name type="common">Parasitic roundworm</name>
    <dbReference type="NCBI Taxonomy" id="34506"/>
    <lineage>
        <taxon>Eukaryota</taxon>
        <taxon>Metazoa</taxon>
        <taxon>Ecdysozoa</taxon>
        <taxon>Nematoda</taxon>
        <taxon>Chromadorea</taxon>
        <taxon>Rhabditida</taxon>
        <taxon>Tylenchina</taxon>
        <taxon>Panagrolaimomorpha</taxon>
        <taxon>Strongyloidoidea</taxon>
        <taxon>Strongyloididae</taxon>
        <taxon>Strongyloides</taxon>
    </lineage>
</organism>
<keyword evidence="3 9" id="KW-0240">DNA-directed RNA polymerase</keyword>
<dbReference type="InterPro" id="IPR002092">
    <property type="entry name" value="DNA-dir_Rpol_phage-type"/>
</dbReference>
<dbReference type="RefSeq" id="XP_024505095.1">
    <property type="nucleotide sequence ID" value="XM_024651415.1"/>
</dbReference>
<protein>
    <recommendedName>
        <fullName evidence="2 9">DNA-directed RNA polymerase</fullName>
        <ecNumber evidence="2 9">2.7.7.6</ecNumber>
    </recommendedName>
</protein>
<dbReference type="Gene3D" id="1.10.150.20">
    <property type="entry name" value="5' to 3' exonuclease, C-terminal subdomain"/>
    <property type="match status" value="1"/>
</dbReference>
<dbReference type="OrthoDB" id="276422at2759"/>
<dbReference type="OMA" id="NSLWCWL"/>
<dbReference type="PROSITE" id="PS00489">
    <property type="entry name" value="RNA_POL_PHAGE_2"/>
    <property type="match status" value="1"/>
</dbReference>
<dbReference type="AlphaFoldDB" id="A0A090LEF3"/>
<reference evidence="11 12" key="1">
    <citation type="submission" date="2014-09" db="EMBL/GenBank/DDBJ databases">
        <authorList>
            <person name="Martin A.A."/>
        </authorList>
    </citation>
    <scope>NUCLEOTIDE SEQUENCE</scope>
    <source>
        <strain evidence="12">ED321</strain>
        <strain evidence="11">ED321 Heterogonic</strain>
    </source>
</reference>
<dbReference type="InterPro" id="IPR043502">
    <property type="entry name" value="DNA/RNA_pol_sf"/>
</dbReference>
<dbReference type="GO" id="GO:0006390">
    <property type="term" value="P:mitochondrial transcription"/>
    <property type="evidence" value="ECO:0007669"/>
    <property type="project" value="TreeGrafter"/>
</dbReference>
<gene>
    <name evidence="11 13 14" type="ORF">SRAE_2000057000</name>
</gene>
<evidence type="ECO:0000256" key="2">
    <source>
        <dbReference type="ARBA" id="ARBA00012418"/>
    </source>
</evidence>
<evidence type="ECO:0000256" key="6">
    <source>
        <dbReference type="ARBA" id="ARBA00022946"/>
    </source>
</evidence>
<evidence type="ECO:0000256" key="7">
    <source>
        <dbReference type="ARBA" id="ARBA00023163"/>
    </source>
</evidence>
<dbReference type="GO" id="GO:0034245">
    <property type="term" value="C:mitochondrial DNA-directed RNA polymerase complex"/>
    <property type="evidence" value="ECO:0007669"/>
    <property type="project" value="TreeGrafter"/>
</dbReference>
<dbReference type="eggNOG" id="KOG1038">
    <property type="taxonomic scope" value="Eukaryota"/>
</dbReference>
<reference evidence="13" key="2">
    <citation type="submission" date="2020-12" db="UniProtKB">
        <authorList>
            <consortium name="WormBaseParasite"/>
        </authorList>
    </citation>
    <scope>IDENTIFICATION</scope>
</reference>
<evidence type="ECO:0000256" key="1">
    <source>
        <dbReference type="ARBA" id="ARBA00009493"/>
    </source>
</evidence>
<evidence type="ECO:0000256" key="3">
    <source>
        <dbReference type="ARBA" id="ARBA00022478"/>
    </source>
</evidence>
<evidence type="ECO:0000313" key="12">
    <source>
        <dbReference type="Proteomes" id="UP000035682"/>
    </source>
</evidence>
<dbReference type="FunFam" id="1.10.287.280:FF:000001">
    <property type="entry name" value="DNA-directed RNA polymerase"/>
    <property type="match status" value="1"/>
</dbReference>
<evidence type="ECO:0000259" key="10">
    <source>
        <dbReference type="SMART" id="SM01311"/>
    </source>
</evidence>
<dbReference type="Pfam" id="PF00940">
    <property type="entry name" value="RNA_pol"/>
    <property type="match status" value="1"/>
</dbReference>
<comment type="similarity">
    <text evidence="1 9">Belongs to the phage and mitochondrial RNA polymerase family.</text>
</comment>
<evidence type="ECO:0000256" key="4">
    <source>
        <dbReference type="ARBA" id="ARBA00022679"/>
    </source>
</evidence>
<dbReference type="SMART" id="SM01311">
    <property type="entry name" value="RPOL_N"/>
    <property type="match status" value="1"/>
</dbReference>
<dbReference type="WormBase" id="SRAE_2000057000">
    <property type="protein sequence ID" value="SRP09522"/>
    <property type="gene ID" value="WBGene00260765"/>
</dbReference>
<dbReference type="EC" id="2.7.7.6" evidence="2 9"/>
<dbReference type="Gene3D" id="1.10.287.280">
    <property type="match status" value="1"/>
</dbReference>
<evidence type="ECO:0000256" key="8">
    <source>
        <dbReference type="ARBA" id="ARBA00048552"/>
    </source>
</evidence>
<name>A0A090LEF3_STRRB</name>
<dbReference type="InterPro" id="IPR046950">
    <property type="entry name" value="DNA-dir_Rpol_C_phage-type"/>
</dbReference>
<comment type="function">
    <text evidence="9">DNA-dependent RNA polymerase catalyzes the transcription of DNA into RNA using the four ribonucleoside triphosphates as substrates.</text>
</comment>
<dbReference type="InterPro" id="IPR029262">
    <property type="entry name" value="RPOL_N"/>
</dbReference>
<evidence type="ECO:0000313" key="11">
    <source>
        <dbReference type="EMBL" id="CEF65895.1"/>
    </source>
</evidence>
<keyword evidence="12" id="KW-1185">Reference proteome</keyword>
<dbReference type="PROSITE" id="PS00900">
    <property type="entry name" value="RNA_POL_PHAGE_1"/>
    <property type="match status" value="1"/>
</dbReference>
<dbReference type="SUPFAM" id="SSF56672">
    <property type="entry name" value="DNA/RNA polymerases"/>
    <property type="match status" value="1"/>
</dbReference>
<dbReference type="CTD" id="36378259"/>
<evidence type="ECO:0000256" key="5">
    <source>
        <dbReference type="ARBA" id="ARBA00022695"/>
    </source>
</evidence>
<feature type="domain" description="DNA-directed RNA polymerase N-terminal" evidence="10">
    <location>
        <begin position="237"/>
        <end position="567"/>
    </location>
</feature>
<keyword evidence="6" id="KW-0809">Transit peptide</keyword>
<dbReference type="EMBL" id="LN609529">
    <property type="protein sequence ID" value="CEF65895.1"/>
    <property type="molecule type" value="Genomic_DNA"/>
</dbReference>
<proteinExistence type="inferred from homology"/>
<keyword evidence="4 9" id="KW-0808">Transferase</keyword>
<dbReference type="GeneID" id="36378259"/>
<dbReference type="GO" id="GO:0003899">
    <property type="term" value="F:DNA-directed RNA polymerase activity"/>
    <property type="evidence" value="ECO:0007669"/>
    <property type="project" value="UniProtKB-EC"/>
</dbReference>
<dbReference type="PANTHER" id="PTHR10102:SF0">
    <property type="entry name" value="DNA-DIRECTED RNA POLYMERASE, MITOCHONDRIAL"/>
    <property type="match status" value="1"/>
</dbReference>
<sequence length="1104" mass="129675">MKKVISQNLLKQLVYRHKLCSKYYMKDVEKAKLETLIIGSYINNDYLSIIQFLLPYKPNIDDINKTNYIHGIGLSILRKLFNEMNNERDKLKLFFNSVNFLKTFSIENNVESQLGFLLLVHDFQNWYESKELSCTEKIQLKDELQELWKRAQSKKLIKPYLFNTTRIYSKEDFEIASNIAFKIQNLTRKPKIEKIESRYNRNLTLVDSLQYPVDESNYILGMEKAINSKKQFMSLFKKQLINEQETYFKTQNIFRTSTEKITAEEIIDGLDWLPKIEKTFSDCLKNLDDSEVVTFLSLFKANEISEILHKEIMKLLSYGQNMVNYGYFEKSIIKMIFQRIQKDFMNDLLKHDDEMLIQVFDKYVDFFLNDNLRRLFRPREYWIKVCNDLKVNPDISLPFSDLNLWTIRSKLAIFFSNIISKSCKLTNDQLIEIAKRHPELSLNLKYTKELKIFSVKSIAKVENEIFYDEFIDPGSKFFIIDGKFLEYLNIYQFKELFFYSGVEMPMLTPPRPYLDYGKGGPLYTLNSSILKDKKIFLNVHLEKQMEIRLKNKYQGRPIWDALNELGCVPWKINKPVLEIMTKLFTEFTSNINNEIFLENLGFPMNPNVIVIPKINDFINHNKISSDDKSKFREFFKMKQLLENKKTKMNSLTYWMLYRLSIAHYFEDSILYFPHNIDFRGRVYPISPYLSHMGDDVSRSLLIFANGRKLGPNGLRWLKLHCINLTGFLKKESIETRLEYAEKVLDDKIRDSARDPLNGSRWWMESEEPWQTLTACIEINNALMLDDPSEFISCMPVHQDGSCNGLQHYAALGRDKDGGGEVNLLPAEKPADIYSVVAMRVDSKREKDEKSNDNSIRDIALILRNEIPDKLPRKLLKQTIMTTVYGVTEYGAVLQIAKQLKNLRINDNNVGILANYLKNQTLASLSEAFKTSMEIKEWFRKCAEQITRMNRSVEWVTPLGLPVYQPYMKIELDGIDEYQVPIKSKQINAFPPNYIHSLDSTHMMLTALNCTAKNVEFAAVHDCFWTHAGTVEEMNKITRDEFIKLHNEPLIENLANHFKKTYVYDNPKDEIDTKRQKLLLEVFNPKIEKGQLDINEIRNSVYFFS</sequence>
<dbReference type="Proteomes" id="UP000035682">
    <property type="component" value="Unplaced"/>
</dbReference>
<dbReference type="GO" id="GO:0001018">
    <property type="term" value="F:mitochondrial promoter sequence-specific DNA binding"/>
    <property type="evidence" value="ECO:0007669"/>
    <property type="project" value="TreeGrafter"/>
</dbReference>
<dbReference type="WBParaSite" id="SRAE_2000057000.1">
    <property type="protein sequence ID" value="SRAE_2000057000.1"/>
    <property type="gene ID" value="WBGene00260765"/>
</dbReference>
<comment type="catalytic activity">
    <reaction evidence="8 9">
        <text>RNA(n) + a ribonucleoside 5'-triphosphate = RNA(n+1) + diphosphate</text>
        <dbReference type="Rhea" id="RHEA:21248"/>
        <dbReference type="Rhea" id="RHEA-COMP:14527"/>
        <dbReference type="Rhea" id="RHEA-COMP:17342"/>
        <dbReference type="ChEBI" id="CHEBI:33019"/>
        <dbReference type="ChEBI" id="CHEBI:61557"/>
        <dbReference type="ChEBI" id="CHEBI:140395"/>
        <dbReference type="EC" id="2.7.7.6"/>
    </reaction>
</comment>
<accession>A0A090LEF3</accession>
<evidence type="ECO:0000256" key="9">
    <source>
        <dbReference type="RuleBase" id="RU003805"/>
    </source>
</evidence>
<keyword evidence="7 9" id="KW-0804">Transcription</keyword>
<keyword evidence="5 9" id="KW-0548">Nucleotidyltransferase</keyword>